<keyword evidence="4 8" id="KW-0812">Transmembrane</keyword>
<evidence type="ECO:0000256" key="1">
    <source>
        <dbReference type="ARBA" id="ARBA00004651"/>
    </source>
</evidence>
<evidence type="ECO:0000313" key="10">
    <source>
        <dbReference type="EMBL" id="VTP61878.1"/>
    </source>
</evidence>
<protein>
    <recommendedName>
        <fullName evidence="7">Threonine/homoserine exporter RhtA</fullName>
    </recommendedName>
</protein>
<dbReference type="InterPro" id="IPR037185">
    <property type="entry name" value="EmrE-like"/>
</dbReference>
<gene>
    <name evidence="10" type="primary">yicL_2</name>
    <name evidence="10" type="ORF">NCTC13032_00053</name>
</gene>
<evidence type="ECO:0000256" key="8">
    <source>
        <dbReference type="SAM" id="Phobius"/>
    </source>
</evidence>
<evidence type="ECO:0000256" key="3">
    <source>
        <dbReference type="ARBA" id="ARBA00022475"/>
    </source>
</evidence>
<feature type="transmembrane region" description="Helical" evidence="8">
    <location>
        <begin position="152"/>
        <end position="172"/>
    </location>
</feature>
<dbReference type="InterPro" id="IPR000620">
    <property type="entry name" value="EamA_dom"/>
</dbReference>
<sequence>MGSTRKGMLNVLIAAILWGSSGVCAQYIMEKSQISSPYLTMIRLLFTGVILLTLSFVHGDKIFSVIKNRKDAISLLIFSLFGALIVQLTFLVTIEKSNAATATVLQFLSPTIIVAWFALARKKRPGIFVLAAIMTSLIGTFLLVTHGDPTSLTISPAALCWGIASAFAAAFYTTYPSTLIARYGTLPIVGWSMLLAGLMLTPFYAGEGPPS</sequence>
<dbReference type="SUPFAM" id="SSF103481">
    <property type="entry name" value="Multidrug resistance efflux transporter EmrE"/>
    <property type="match status" value="1"/>
</dbReference>
<comment type="similarity">
    <text evidence="2">Belongs to the drug/metabolite transporter (DMT) superfamily. 10 TMS drug/metabolite exporter (DME) (TC 2.A.7.3) family.</text>
</comment>
<dbReference type="PANTHER" id="PTHR32322:SF18">
    <property type="entry name" value="S-ADENOSYLMETHIONINE_S-ADENOSYLHOMOCYSTEINE TRANSPORTER"/>
    <property type="match status" value="1"/>
</dbReference>
<evidence type="ECO:0000256" key="7">
    <source>
        <dbReference type="ARBA" id="ARBA00040595"/>
    </source>
</evidence>
<feature type="transmembrane region" description="Helical" evidence="8">
    <location>
        <begin position="126"/>
        <end position="146"/>
    </location>
</feature>
<dbReference type="InterPro" id="IPR050638">
    <property type="entry name" value="AA-Vitamin_Transporters"/>
</dbReference>
<reference evidence="10 11" key="1">
    <citation type="submission" date="2019-05" db="EMBL/GenBank/DDBJ databases">
        <authorList>
            <consortium name="Pathogen Informatics"/>
        </authorList>
    </citation>
    <scope>NUCLEOTIDE SEQUENCE [LARGE SCALE GENOMIC DNA]</scope>
    <source>
        <strain evidence="10 11">NCTC13032</strain>
    </source>
</reference>
<feature type="transmembrane region" description="Helical" evidence="8">
    <location>
        <begin position="184"/>
        <end position="205"/>
    </location>
</feature>
<feature type="transmembrane region" description="Helical" evidence="8">
    <location>
        <begin position="72"/>
        <end position="94"/>
    </location>
</feature>
<dbReference type="AlphaFoldDB" id="A0A4U9HDD7"/>
<dbReference type="Proteomes" id="UP000310719">
    <property type="component" value="Chromosome"/>
</dbReference>
<evidence type="ECO:0000256" key="5">
    <source>
        <dbReference type="ARBA" id="ARBA00022989"/>
    </source>
</evidence>
<keyword evidence="5 8" id="KW-1133">Transmembrane helix</keyword>
<evidence type="ECO:0000256" key="4">
    <source>
        <dbReference type="ARBA" id="ARBA00022692"/>
    </source>
</evidence>
<keyword evidence="6 8" id="KW-0472">Membrane</keyword>
<evidence type="ECO:0000256" key="2">
    <source>
        <dbReference type="ARBA" id="ARBA00009853"/>
    </source>
</evidence>
<dbReference type="STRING" id="83655.APT61_21910"/>
<dbReference type="EMBL" id="LR590464">
    <property type="protein sequence ID" value="VTP61878.1"/>
    <property type="molecule type" value="Genomic_DNA"/>
</dbReference>
<feature type="transmembrane region" description="Helical" evidence="8">
    <location>
        <begin position="100"/>
        <end position="119"/>
    </location>
</feature>
<feature type="domain" description="EamA" evidence="9">
    <location>
        <begin position="6"/>
        <end position="144"/>
    </location>
</feature>
<evidence type="ECO:0000259" key="9">
    <source>
        <dbReference type="Pfam" id="PF00892"/>
    </source>
</evidence>
<dbReference type="Pfam" id="PF00892">
    <property type="entry name" value="EamA"/>
    <property type="match status" value="1"/>
</dbReference>
<organism evidence="10 11">
    <name type="scientific">Leclercia adecarboxylata</name>
    <dbReference type="NCBI Taxonomy" id="83655"/>
    <lineage>
        <taxon>Bacteria</taxon>
        <taxon>Pseudomonadati</taxon>
        <taxon>Pseudomonadota</taxon>
        <taxon>Gammaproteobacteria</taxon>
        <taxon>Enterobacterales</taxon>
        <taxon>Enterobacteriaceae</taxon>
        <taxon>Leclercia</taxon>
    </lineage>
</organism>
<comment type="subcellular location">
    <subcellularLocation>
        <location evidence="1">Cell membrane</location>
        <topology evidence="1">Multi-pass membrane protein</topology>
    </subcellularLocation>
</comment>
<evidence type="ECO:0000313" key="11">
    <source>
        <dbReference type="Proteomes" id="UP000310719"/>
    </source>
</evidence>
<evidence type="ECO:0000256" key="6">
    <source>
        <dbReference type="ARBA" id="ARBA00023136"/>
    </source>
</evidence>
<keyword evidence="3" id="KW-1003">Cell membrane</keyword>
<accession>A0A4U9HDD7</accession>
<feature type="transmembrane region" description="Helical" evidence="8">
    <location>
        <begin position="41"/>
        <end position="60"/>
    </location>
</feature>
<name>A0A4U9HDD7_9ENTR</name>
<dbReference type="GO" id="GO:0005886">
    <property type="term" value="C:plasma membrane"/>
    <property type="evidence" value="ECO:0007669"/>
    <property type="project" value="UniProtKB-SubCell"/>
</dbReference>
<proteinExistence type="inferred from homology"/>
<dbReference type="PANTHER" id="PTHR32322">
    <property type="entry name" value="INNER MEMBRANE TRANSPORTER"/>
    <property type="match status" value="1"/>
</dbReference>